<keyword evidence="9" id="KW-0472">Membrane</keyword>
<dbReference type="RefSeq" id="WP_273953763.1">
    <property type="nucleotide sequence ID" value="NZ_JAQSIP010000014.1"/>
</dbReference>
<dbReference type="PANTHER" id="PTHR34501">
    <property type="entry name" value="PROTEIN YDDL-RELATED"/>
    <property type="match status" value="1"/>
</dbReference>
<dbReference type="Gene3D" id="2.40.160.10">
    <property type="entry name" value="Porin"/>
    <property type="match status" value="1"/>
</dbReference>
<evidence type="ECO:0000256" key="3">
    <source>
        <dbReference type="ARBA" id="ARBA00022448"/>
    </source>
</evidence>
<keyword evidence="14" id="KW-1185">Reference proteome</keyword>
<dbReference type="InterPro" id="IPR033900">
    <property type="entry name" value="Gram_neg_porin_domain"/>
</dbReference>
<gene>
    <name evidence="13" type="ORF">PSQ40_20545</name>
</gene>
<dbReference type="Pfam" id="PF13609">
    <property type="entry name" value="Porin_4"/>
    <property type="match status" value="1"/>
</dbReference>
<feature type="signal peptide" evidence="11">
    <location>
        <begin position="1"/>
        <end position="20"/>
    </location>
</feature>
<dbReference type="CDD" id="cd00342">
    <property type="entry name" value="gram_neg_porins"/>
    <property type="match status" value="1"/>
</dbReference>
<dbReference type="InterPro" id="IPR050298">
    <property type="entry name" value="Gram-neg_bact_OMP"/>
</dbReference>
<dbReference type="InterPro" id="IPR023614">
    <property type="entry name" value="Porin_dom_sf"/>
</dbReference>
<dbReference type="Proteomes" id="UP001528673">
    <property type="component" value="Unassembled WGS sequence"/>
</dbReference>
<evidence type="ECO:0000259" key="12">
    <source>
        <dbReference type="Pfam" id="PF13609"/>
    </source>
</evidence>
<protein>
    <submittedName>
        <fullName evidence="13">Porin</fullName>
    </submittedName>
</protein>
<sequence>MKKSLMSILALAAMAGGAHAQSTVQVMGLLDTYAGSIRMAGDGGRTSKVGSGGMTTSWIGFKGSEDLGGGLRANFALTSFMQVNSGVPGRFTGDTFFSRDANLGLSGGFGAVTVGRGLAPNFLPTVIANPFGDSFTFSPLVLHANVGLFNGTGWTATTPSDTGWSNEVIYSTPKFGGLSGNVHYQFSNLDSTTGNSGKKNIGVNAMYFNGPLALTGFYERDQLNNPVVTAFSPANTKKDWMLGGSYDFTVAKAFLTYGQAANNLTPKAKTTSVGVSAPVGAGKVLAAYANTSLDSGISRKTASLGYDYFLSKRTDVYAVLMNDKITAKSTGTSFGVGIRHSF</sequence>
<feature type="chain" id="PRO_5046036568" evidence="11">
    <location>
        <begin position="21"/>
        <end position="342"/>
    </location>
</feature>
<evidence type="ECO:0000256" key="5">
    <source>
        <dbReference type="ARBA" id="ARBA00022692"/>
    </source>
</evidence>
<dbReference type="PANTHER" id="PTHR34501:SF9">
    <property type="entry name" value="MAJOR OUTER MEMBRANE PROTEIN P.IA"/>
    <property type="match status" value="1"/>
</dbReference>
<evidence type="ECO:0000256" key="4">
    <source>
        <dbReference type="ARBA" id="ARBA00022452"/>
    </source>
</evidence>
<proteinExistence type="predicted"/>
<feature type="domain" description="Porin" evidence="12">
    <location>
        <begin position="9"/>
        <end position="324"/>
    </location>
</feature>
<evidence type="ECO:0000256" key="1">
    <source>
        <dbReference type="ARBA" id="ARBA00004571"/>
    </source>
</evidence>
<keyword evidence="8" id="KW-0626">Porin</keyword>
<evidence type="ECO:0000256" key="9">
    <source>
        <dbReference type="ARBA" id="ARBA00023136"/>
    </source>
</evidence>
<reference evidence="13 14" key="1">
    <citation type="submission" date="2023-02" db="EMBL/GenBank/DDBJ databases">
        <title>Bacterial whole genomic sequence of Curvibacter sp. HBC61.</title>
        <authorList>
            <person name="Le V."/>
            <person name="Ko S.-R."/>
            <person name="Ahn C.-Y."/>
            <person name="Oh H.-M."/>
        </authorList>
    </citation>
    <scope>NUCLEOTIDE SEQUENCE [LARGE SCALE GENOMIC DNA]</scope>
    <source>
        <strain evidence="13 14">HBC61</strain>
    </source>
</reference>
<dbReference type="SUPFAM" id="SSF56935">
    <property type="entry name" value="Porins"/>
    <property type="match status" value="1"/>
</dbReference>
<name>A0ABT5N3T0_9BURK</name>
<organism evidence="13 14">
    <name type="scientific">Curvibacter cyanobacteriorum</name>
    <dbReference type="NCBI Taxonomy" id="3026422"/>
    <lineage>
        <taxon>Bacteria</taxon>
        <taxon>Pseudomonadati</taxon>
        <taxon>Pseudomonadota</taxon>
        <taxon>Betaproteobacteria</taxon>
        <taxon>Burkholderiales</taxon>
        <taxon>Comamonadaceae</taxon>
        <taxon>Curvibacter</taxon>
    </lineage>
</organism>
<keyword evidence="7" id="KW-0406">Ion transport</keyword>
<comment type="subunit">
    <text evidence="2">Homotrimer.</text>
</comment>
<accession>A0ABT5N3T0</accession>
<keyword evidence="5" id="KW-0812">Transmembrane</keyword>
<comment type="subcellular location">
    <subcellularLocation>
        <location evidence="1">Cell outer membrane</location>
        <topology evidence="1">Multi-pass membrane protein</topology>
    </subcellularLocation>
</comment>
<evidence type="ECO:0000256" key="10">
    <source>
        <dbReference type="ARBA" id="ARBA00023237"/>
    </source>
</evidence>
<keyword evidence="6 11" id="KW-0732">Signal</keyword>
<evidence type="ECO:0000313" key="13">
    <source>
        <dbReference type="EMBL" id="MDD0840978.1"/>
    </source>
</evidence>
<keyword evidence="4" id="KW-1134">Transmembrane beta strand</keyword>
<evidence type="ECO:0000313" key="14">
    <source>
        <dbReference type="Proteomes" id="UP001528673"/>
    </source>
</evidence>
<evidence type="ECO:0000256" key="2">
    <source>
        <dbReference type="ARBA" id="ARBA00011233"/>
    </source>
</evidence>
<evidence type="ECO:0000256" key="6">
    <source>
        <dbReference type="ARBA" id="ARBA00022729"/>
    </source>
</evidence>
<evidence type="ECO:0000256" key="7">
    <source>
        <dbReference type="ARBA" id="ARBA00023065"/>
    </source>
</evidence>
<dbReference type="EMBL" id="JAQSIP010000014">
    <property type="protein sequence ID" value="MDD0840978.1"/>
    <property type="molecule type" value="Genomic_DNA"/>
</dbReference>
<evidence type="ECO:0000256" key="11">
    <source>
        <dbReference type="SAM" id="SignalP"/>
    </source>
</evidence>
<keyword evidence="3" id="KW-0813">Transport</keyword>
<keyword evidence="10" id="KW-0998">Cell outer membrane</keyword>
<comment type="caution">
    <text evidence="13">The sequence shown here is derived from an EMBL/GenBank/DDBJ whole genome shotgun (WGS) entry which is preliminary data.</text>
</comment>
<evidence type="ECO:0000256" key="8">
    <source>
        <dbReference type="ARBA" id="ARBA00023114"/>
    </source>
</evidence>